<dbReference type="Proteomes" id="UP000236546">
    <property type="component" value="Unassembled WGS sequence"/>
</dbReference>
<dbReference type="Pfam" id="PF04479">
    <property type="entry name" value="RTA1"/>
    <property type="match status" value="1"/>
</dbReference>
<evidence type="ECO:0000256" key="2">
    <source>
        <dbReference type="ARBA" id="ARBA00022692"/>
    </source>
</evidence>
<dbReference type="PANTHER" id="PTHR31465">
    <property type="entry name" value="PROTEIN RTA1-RELATED"/>
    <property type="match status" value="1"/>
</dbReference>
<proteinExistence type="predicted"/>
<dbReference type="GO" id="GO:0005886">
    <property type="term" value="C:plasma membrane"/>
    <property type="evidence" value="ECO:0007669"/>
    <property type="project" value="TreeGrafter"/>
</dbReference>
<feature type="transmembrane region" description="Helical" evidence="5">
    <location>
        <begin position="127"/>
        <end position="152"/>
    </location>
</feature>
<dbReference type="InterPro" id="IPR007568">
    <property type="entry name" value="RTA1"/>
</dbReference>
<evidence type="ECO:0000313" key="7">
    <source>
        <dbReference type="Proteomes" id="UP000236546"/>
    </source>
</evidence>
<feature type="transmembrane region" description="Helical" evidence="5">
    <location>
        <begin position="24"/>
        <end position="45"/>
    </location>
</feature>
<evidence type="ECO:0000256" key="4">
    <source>
        <dbReference type="ARBA" id="ARBA00023136"/>
    </source>
</evidence>
<keyword evidence="4 5" id="KW-0472">Membrane</keyword>
<comment type="caution">
    <text evidence="6">The sequence shown here is derived from an EMBL/GenBank/DDBJ whole genome shotgun (WGS) entry which is preliminary data.</text>
</comment>
<evidence type="ECO:0000256" key="3">
    <source>
        <dbReference type="ARBA" id="ARBA00022989"/>
    </source>
</evidence>
<feature type="transmembrane region" description="Helical" evidence="5">
    <location>
        <begin position="52"/>
        <end position="74"/>
    </location>
</feature>
<gene>
    <name evidence="6" type="ORF">TGAMA5MH_01540</name>
</gene>
<evidence type="ECO:0000313" key="6">
    <source>
        <dbReference type="EMBL" id="PNP47716.1"/>
    </source>
</evidence>
<evidence type="ECO:0000256" key="5">
    <source>
        <dbReference type="SAM" id="Phobius"/>
    </source>
</evidence>
<dbReference type="PANTHER" id="PTHR31465:SF9">
    <property type="entry name" value="SPHINGOID LONG-CHAIN BASE TRANSPORTER RSB1"/>
    <property type="match status" value="1"/>
</dbReference>
<reference evidence="6 7" key="1">
    <citation type="submission" date="2017-02" db="EMBL/GenBank/DDBJ databases">
        <title>Genomes of Trichoderma spp. with biocontrol activity.</title>
        <authorList>
            <person name="Gardiner D."/>
            <person name="Kazan K."/>
            <person name="Vos C."/>
            <person name="Harvey P."/>
        </authorList>
    </citation>
    <scope>NUCLEOTIDE SEQUENCE [LARGE SCALE GENOMIC DNA]</scope>
    <source>
        <strain evidence="6 7">A5MH</strain>
    </source>
</reference>
<dbReference type="OrthoDB" id="4521223at2759"/>
<protein>
    <recommendedName>
        <fullName evidence="8">RTA1 domain-containing protein</fullName>
    </recommendedName>
</protein>
<dbReference type="EMBL" id="MTYH01000013">
    <property type="protein sequence ID" value="PNP47716.1"/>
    <property type="molecule type" value="Genomic_DNA"/>
</dbReference>
<feature type="transmembrane region" description="Helical" evidence="5">
    <location>
        <begin position="164"/>
        <end position="186"/>
    </location>
</feature>
<feature type="transmembrane region" description="Helical" evidence="5">
    <location>
        <begin position="86"/>
        <end position="106"/>
    </location>
</feature>
<name>A0A2K0TQA6_9HYPO</name>
<keyword evidence="2 5" id="KW-0812">Transmembrane</keyword>
<keyword evidence="3 5" id="KW-1133">Transmembrane helix</keyword>
<dbReference type="GO" id="GO:0000324">
    <property type="term" value="C:fungal-type vacuole"/>
    <property type="evidence" value="ECO:0007669"/>
    <property type="project" value="TreeGrafter"/>
</dbReference>
<sequence>MNSTANSTSQIPPNGIGAVSFTPLLAPNALFVTLFTILFTIQIILNIRFWRFYGYATGMLGGLLLEMLGYVAKIQLSHNRANKNGYIMYIIGLTLGPTFLSSSLYLGISTLQRHYKAARLARISPRLFASLFILGDFICLCFIGCGGSLAAIFDTNPIGVDLMIAGLATQVLFTAIFCLLLAIVCFKIHKQLAEDKKLAYIVGRRRYIPPLACYAEV</sequence>
<accession>A0A2K0TQA6</accession>
<evidence type="ECO:0008006" key="8">
    <source>
        <dbReference type="Google" id="ProtNLM"/>
    </source>
</evidence>
<organism evidence="6 7">
    <name type="scientific">Trichoderma gamsii</name>
    <dbReference type="NCBI Taxonomy" id="398673"/>
    <lineage>
        <taxon>Eukaryota</taxon>
        <taxon>Fungi</taxon>
        <taxon>Dikarya</taxon>
        <taxon>Ascomycota</taxon>
        <taxon>Pezizomycotina</taxon>
        <taxon>Sordariomycetes</taxon>
        <taxon>Hypocreomycetidae</taxon>
        <taxon>Hypocreales</taxon>
        <taxon>Hypocreaceae</taxon>
        <taxon>Trichoderma</taxon>
    </lineage>
</organism>
<evidence type="ECO:0000256" key="1">
    <source>
        <dbReference type="ARBA" id="ARBA00004141"/>
    </source>
</evidence>
<dbReference type="AlphaFoldDB" id="A0A2K0TQA6"/>
<comment type="subcellular location">
    <subcellularLocation>
        <location evidence="1">Membrane</location>
        <topology evidence="1">Multi-pass membrane protein</topology>
    </subcellularLocation>
</comment>